<dbReference type="AlphaFoldDB" id="A0A1I4THZ7"/>
<protein>
    <submittedName>
        <fullName evidence="4">Two-component system, NtrC family, nitrogen regulation response regulator GlnG</fullName>
    </submittedName>
</protein>
<dbReference type="InterPro" id="IPR002078">
    <property type="entry name" value="Sigma_54_int"/>
</dbReference>
<evidence type="ECO:0000313" key="4">
    <source>
        <dbReference type="EMBL" id="SFM76170.1"/>
    </source>
</evidence>
<dbReference type="GO" id="GO:0006355">
    <property type="term" value="P:regulation of DNA-templated transcription"/>
    <property type="evidence" value="ECO:0007669"/>
    <property type="project" value="InterPro"/>
</dbReference>
<dbReference type="CDD" id="cd00009">
    <property type="entry name" value="AAA"/>
    <property type="match status" value="1"/>
</dbReference>
<keyword evidence="1" id="KW-0547">Nucleotide-binding</keyword>
<dbReference type="Pfam" id="PF25601">
    <property type="entry name" value="AAA_lid_14"/>
    <property type="match status" value="1"/>
</dbReference>
<proteinExistence type="predicted"/>
<evidence type="ECO:0000256" key="2">
    <source>
        <dbReference type="ARBA" id="ARBA00022840"/>
    </source>
</evidence>
<name>A0A1I4THZ7_9BURK</name>
<dbReference type="STRING" id="758825.SAMN02982985_05216"/>
<dbReference type="Pfam" id="PF00158">
    <property type="entry name" value="Sigma54_activat"/>
    <property type="match status" value="1"/>
</dbReference>
<dbReference type="RefSeq" id="WP_093390617.1">
    <property type="nucleotide sequence ID" value="NZ_FOTW01000031.1"/>
</dbReference>
<dbReference type="SMART" id="SM00382">
    <property type="entry name" value="AAA"/>
    <property type="match status" value="1"/>
</dbReference>
<dbReference type="PANTHER" id="PTHR32071">
    <property type="entry name" value="TRANSCRIPTIONAL REGULATORY PROTEIN"/>
    <property type="match status" value="1"/>
</dbReference>
<dbReference type="InterPro" id="IPR058031">
    <property type="entry name" value="AAA_lid_NorR"/>
</dbReference>
<organism evidence="4 5">
    <name type="scientific">Rugamonas rubra</name>
    <dbReference type="NCBI Taxonomy" id="758825"/>
    <lineage>
        <taxon>Bacteria</taxon>
        <taxon>Pseudomonadati</taxon>
        <taxon>Pseudomonadota</taxon>
        <taxon>Betaproteobacteria</taxon>
        <taxon>Burkholderiales</taxon>
        <taxon>Oxalobacteraceae</taxon>
        <taxon>Telluria group</taxon>
        <taxon>Rugamonas</taxon>
    </lineage>
</organism>
<sequence>MSSTDPDHTLTSLLAPRQDAPRLLALTILWHPDAERIGEQFIAPSAEVAVGRFAPPFAAPAGAALPLGHRCVAREPLRLHYRPDGQVALAPPASRMHLEVDGAAVGAPLLLAAARLDAGVVLGLGGAVLLCLHWMDRLPDGADMPALLGVSSAAIRLRGQIRQAAATDLPVLLLGETGSGKEVAARAIHAAGARRAEPMVAVNMATLNEALAAADLFGAEKGAYTGALAARPGWFAEAGAGTLFLDEIGNAPAPIQPMLLRVLESGEYRPLGARRDARSQARLIAATDQDLAAGGFNQPLLRRLEGFVIRLPPLRERRADIGLLIRQVLRGWAARGGAAAPALPAAFVDQLCRHDWPGNVRQLAGAVQRALLDVDAGLAPRLDAPAAAPAPGPAGAAPAARARLAELSPQAVLDALQQNGWRIRAAALALGVSRPSMYKLIDAHPDIRSLAAIAPEEIDAALARHGPDAQRCAAALRTPSEPLRRHLRLRGGPA</sequence>
<dbReference type="OrthoDB" id="9761705at2"/>
<evidence type="ECO:0000256" key="1">
    <source>
        <dbReference type="ARBA" id="ARBA00022741"/>
    </source>
</evidence>
<gene>
    <name evidence="4" type="ORF">SAMN02982985_05216</name>
</gene>
<evidence type="ECO:0000313" key="5">
    <source>
        <dbReference type="Proteomes" id="UP000199470"/>
    </source>
</evidence>
<dbReference type="Gene3D" id="1.10.10.60">
    <property type="entry name" value="Homeodomain-like"/>
    <property type="match status" value="1"/>
</dbReference>
<dbReference type="EMBL" id="FOTW01000031">
    <property type="protein sequence ID" value="SFM76170.1"/>
    <property type="molecule type" value="Genomic_DNA"/>
</dbReference>
<dbReference type="Proteomes" id="UP000199470">
    <property type="component" value="Unassembled WGS sequence"/>
</dbReference>
<keyword evidence="2" id="KW-0067">ATP-binding</keyword>
<keyword evidence="5" id="KW-1185">Reference proteome</keyword>
<dbReference type="InterPro" id="IPR003593">
    <property type="entry name" value="AAA+_ATPase"/>
</dbReference>
<dbReference type="InterPro" id="IPR027417">
    <property type="entry name" value="P-loop_NTPase"/>
</dbReference>
<accession>A0A1I4THZ7</accession>
<dbReference type="Gene3D" id="3.40.50.300">
    <property type="entry name" value="P-loop containing nucleotide triphosphate hydrolases"/>
    <property type="match status" value="1"/>
</dbReference>
<evidence type="ECO:0000259" key="3">
    <source>
        <dbReference type="PROSITE" id="PS50045"/>
    </source>
</evidence>
<dbReference type="PROSITE" id="PS50045">
    <property type="entry name" value="SIGMA54_INTERACT_4"/>
    <property type="match status" value="1"/>
</dbReference>
<feature type="domain" description="Sigma-54 factor interaction" evidence="3">
    <location>
        <begin position="147"/>
        <end position="372"/>
    </location>
</feature>
<dbReference type="GO" id="GO:0005524">
    <property type="term" value="F:ATP binding"/>
    <property type="evidence" value="ECO:0007669"/>
    <property type="project" value="UniProtKB-KW"/>
</dbReference>
<reference evidence="4 5" key="1">
    <citation type="submission" date="2016-10" db="EMBL/GenBank/DDBJ databases">
        <authorList>
            <person name="de Groot N.N."/>
        </authorList>
    </citation>
    <scope>NUCLEOTIDE SEQUENCE [LARGE SCALE GENOMIC DNA]</scope>
    <source>
        <strain evidence="4 5">ATCC 43154</strain>
    </source>
</reference>
<dbReference type="Gene3D" id="1.10.8.60">
    <property type="match status" value="1"/>
</dbReference>
<dbReference type="PANTHER" id="PTHR32071:SF57">
    <property type="entry name" value="C4-DICARBOXYLATE TRANSPORT TRANSCRIPTIONAL REGULATORY PROTEIN DCTD"/>
    <property type="match status" value="1"/>
</dbReference>
<dbReference type="SUPFAM" id="SSF52540">
    <property type="entry name" value="P-loop containing nucleoside triphosphate hydrolases"/>
    <property type="match status" value="1"/>
</dbReference>